<feature type="region of interest" description="Disordered" evidence="8">
    <location>
        <begin position="89"/>
        <end position="134"/>
    </location>
</feature>
<dbReference type="Gene3D" id="3.30.40.10">
    <property type="entry name" value="Zinc/RING finger domain, C3HC4 (zinc finger)"/>
    <property type="match status" value="1"/>
</dbReference>
<accession>A0ABQ9ZSF4</accession>
<keyword evidence="3" id="KW-0808">Transferase</keyword>
<dbReference type="InterPro" id="IPR013083">
    <property type="entry name" value="Znf_RING/FYVE/PHD"/>
</dbReference>
<dbReference type="EMBL" id="JAOYFB010000005">
    <property type="protein sequence ID" value="KAK4015862.1"/>
    <property type="molecule type" value="Genomic_DNA"/>
</dbReference>
<comment type="catalytic activity">
    <reaction evidence="1">
        <text>S-ubiquitinyl-[E2 ubiquitin-conjugating enzyme]-L-cysteine + [acceptor protein]-L-lysine = [E2 ubiquitin-conjugating enzyme]-L-cysteine + N(6)-ubiquitinyl-[acceptor protein]-L-lysine.</text>
        <dbReference type="EC" id="2.3.2.27"/>
    </reaction>
</comment>
<dbReference type="PROSITE" id="PS00518">
    <property type="entry name" value="ZF_RING_1"/>
    <property type="match status" value="1"/>
</dbReference>
<organism evidence="10 11">
    <name type="scientific">Daphnia magna</name>
    <dbReference type="NCBI Taxonomy" id="35525"/>
    <lineage>
        <taxon>Eukaryota</taxon>
        <taxon>Metazoa</taxon>
        <taxon>Ecdysozoa</taxon>
        <taxon>Arthropoda</taxon>
        <taxon>Crustacea</taxon>
        <taxon>Branchiopoda</taxon>
        <taxon>Diplostraca</taxon>
        <taxon>Cladocera</taxon>
        <taxon>Anomopoda</taxon>
        <taxon>Daphniidae</taxon>
        <taxon>Daphnia</taxon>
    </lineage>
</organism>
<dbReference type="InterPro" id="IPR018957">
    <property type="entry name" value="Znf_C3HC4_RING-type"/>
</dbReference>
<dbReference type="SUPFAM" id="SSF57850">
    <property type="entry name" value="RING/U-box"/>
    <property type="match status" value="1"/>
</dbReference>
<dbReference type="InterPro" id="IPR017907">
    <property type="entry name" value="Znf_RING_CS"/>
</dbReference>
<proteinExistence type="predicted"/>
<dbReference type="Pfam" id="PF00097">
    <property type="entry name" value="zf-C3HC4"/>
    <property type="match status" value="1"/>
</dbReference>
<evidence type="ECO:0000256" key="4">
    <source>
        <dbReference type="ARBA" id="ARBA00022723"/>
    </source>
</evidence>
<feature type="compositionally biased region" description="Acidic residues" evidence="8">
    <location>
        <begin position="114"/>
        <end position="131"/>
    </location>
</feature>
<sequence>MSEQSLVYPVESRLDPCAICLGKCENQSFPKSCLHGFCFSCLLQWSKVKPECPLCVKPFSSVIHNIKSNNEYDEFNIDLVGQEEILSSELSESADDDDSSNTASSDSSWYTIGSDDESNSDDESSSDESSSESDLFGLDDIFSWEPVLSEQVQQRLDASLLSRHSDLAPSASGLDSLVIDEEPNIDDLIELSVIELPFFCELLYRWLQGAPSSDEDNVNIES</sequence>
<protein>
    <recommendedName>
        <fullName evidence="2">RING-type E3 ubiquitin transferase</fullName>
        <ecNumber evidence="2">2.3.2.27</ecNumber>
    </recommendedName>
</protein>
<evidence type="ECO:0000256" key="3">
    <source>
        <dbReference type="ARBA" id="ARBA00022679"/>
    </source>
</evidence>
<dbReference type="Proteomes" id="UP001234178">
    <property type="component" value="Unassembled WGS sequence"/>
</dbReference>
<evidence type="ECO:0000313" key="11">
    <source>
        <dbReference type="Proteomes" id="UP001234178"/>
    </source>
</evidence>
<reference evidence="10 11" key="1">
    <citation type="journal article" date="2023" name="Nucleic Acids Res.">
        <title>The hologenome of Daphnia magna reveals possible DNA methylation and microbiome-mediated evolution of the host genome.</title>
        <authorList>
            <person name="Chaturvedi A."/>
            <person name="Li X."/>
            <person name="Dhandapani V."/>
            <person name="Marshall H."/>
            <person name="Kissane S."/>
            <person name="Cuenca-Cambronero M."/>
            <person name="Asole G."/>
            <person name="Calvet F."/>
            <person name="Ruiz-Romero M."/>
            <person name="Marangio P."/>
            <person name="Guigo R."/>
            <person name="Rago D."/>
            <person name="Mirbahai L."/>
            <person name="Eastwood N."/>
            <person name="Colbourne J.K."/>
            <person name="Zhou J."/>
            <person name="Mallon E."/>
            <person name="Orsini L."/>
        </authorList>
    </citation>
    <scope>NUCLEOTIDE SEQUENCE [LARGE SCALE GENOMIC DNA]</scope>
    <source>
        <strain evidence="10">LRV0_1</strain>
    </source>
</reference>
<evidence type="ECO:0000256" key="7">
    <source>
        <dbReference type="PROSITE-ProRule" id="PRU00175"/>
    </source>
</evidence>
<dbReference type="InterPro" id="IPR001841">
    <property type="entry name" value="Znf_RING"/>
</dbReference>
<keyword evidence="6" id="KW-0862">Zinc</keyword>
<keyword evidence="4" id="KW-0479">Metal-binding</keyword>
<dbReference type="PANTHER" id="PTHR46077">
    <property type="entry name" value="E3 UBIQUITIN-PROTEIN LIGASE TOPORS"/>
    <property type="match status" value="1"/>
</dbReference>
<gene>
    <name evidence="10" type="ORF">OUZ56_030832</name>
</gene>
<feature type="domain" description="RING-type" evidence="9">
    <location>
        <begin position="17"/>
        <end position="55"/>
    </location>
</feature>
<dbReference type="EC" id="2.3.2.27" evidence="2"/>
<evidence type="ECO:0000313" key="10">
    <source>
        <dbReference type="EMBL" id="KAK4015862.1"/>
    </source>
</evidence>
<evidence type="ECO:0000256" key="6">
    <source>
        <dbReference type="ARBA" id="ARBA00022833"/>
    </source>
</evidence>
<dbReference type="SMART" id="SM00184">
    <property type="entry name" value="RING"/>
    <property type="match status" value="1"/>
</dbReference>
<keyword evidence="5 7" id="KW-0863">Zinc-finger</keyword>
<keyword evidence="11" id="KW-1185">Reference proteome</keyword>
<comment type="caution">
    <text evidence="10">The sequence shown here is derived from an EMBL/GenBank/DDBJ whole genome shotgun (WGS) entry which is preliminary data.</text>
</comment>
<evidence type="ECO:0000259" key="9">
    <source>
        <dbReference type="PROSITE" id="PS50089"/>
    </source>
</evidence>
<evidence type="ECO:0000256" key="5">
    <source>
        <dbReference type="ARBA" id="ARBA00022771"/>
    </source>
</evidence>
<dbReference type="PANTHER" id="PTHR46077:SF5">
    <property type="entry name" value="RING-TYPE DOMAIN-CONTAINING PROTEIN"/>
    <property type="match status" value="1"/>
</dbReference>
<evidence type="ECO:0000256" key="8">
    <source>
        <dbReference type="SAM" id="MobiDB-lite"/>
    </source>
</evidence>
<name>A0ABQ9ZSF4_9CRUS</name>
<dbReference type="PROSITE" id="PS50089">
    <property type="entry name" value="ZF_RING_2"/>
    <property type="match status" value="1"/>
</dbReference>
<evidence type="ECO:0000256" key="1">
    <source>
        <dbReference type="ARBA" id="ARBA00000900"/>
    </source>
</evidence>
<evidence type="ECO:0000256" key="2">
    <source>
        <dbReference type="ARBA" id="ARBA00012483"/>
    </source>
</evidence>